<dbReference type="AlphaFoldDB" id="A0A5F0D663"/>
<organism evidence="3 4">
    <name type="scientific">Cryobacterium luteum</name>
    <dbReference type="NCBI Taxonomy" id="1424661"/>
    <lineage>
        <taxon>Bacteria</taxon>
        <taxon>Bacillati</taxon>
        <taxon>Actinomycetota</taxon>
        <taxon>Actinomycetes</taxon>
        <taxon>Micrococcales</taxon>
        <taxon>Microbacteriaceae</taxon>
        <taxon>Cryobacterium</taxon>
    </lineage>
</organism>
<name>A0A5F0D663_9MICO</name>
<sequence length="174" mass="19210">MPQRRPSRHPARRNMHRHPLRRQQRLTRRLTMTTPTTHLRALRIGFLKQLEPTLIDPDRIVEALDESVGCNNFDVVGLEEDIDLFVDDDGALNGSRLNLRASIIAHLLGKPAVLFGNAVALGCDPATGESISLTDAQIHRLTAGIATRPTPPIIDQLADGLSAFPGLVAMLRRH</sequence>
<reference evidence="3 4" key="1">
    <citation type="submission" date="2019-03" db="EMBL/GenBank/DDBJ databases">
        <title>Genomics of glacier-inhabiting Cryobacterium strains.</title>
        <authorList>
            <person name="Liu Q."/>
            <person name="Xin Y.-H."/>
        </authorList>
    </citation>
    <scope>NUCLEOTIDE SEQUENCE [LARGE SCALE GENOMIC DNA]</scope>
    <source>
        <strain evidence="3 4">Hh15</strain>
    </source>
</reference>
<dbReference type="EMBL" id="SOFF01000028">
    <property type="protein sequence ID" value="TFB89953.1"/>
    <property type="molecule type" value="Genomic_DNA"/>
</dbReference>
<gene>
    <name evidence="3" type="ORF">E3O10_07475</name>
</gene>
<comment type="caution">
    <text evidence="3">The sequence shown here is derived from an EMBL/GenBank/DDBJ whole genome shotgun (WGS) entry which is preliminary data.</text>
</comment>
<keyword evidence="4" id="KW-1185">Reference proteome</keyword>
<dbReference type="Pfam" id="PF12957">
    <property type="entry name" value="DUF3846"/>
    <property type="match status" value="1"/>
</dbReference>
<evidence type="ECO:0000313" key="3">
    <source>
        <dbReference type="EMBL" id="TFB89953.1"/>
    </source>
</evidence>
<feature type="region of interest" description="Disordered" evidence="1">
    <location>
        <begin position="1"/>
        <end position="24"/>
    </location>
</feature>
<evidence type="ECO:0000256" key="1">
    <source>
        <dbReference type="SAM" id="MobiDB-lite"/>
    </source>
</evidence>
<dbReference type="InterPro" id="IPR024559">
    <property type="entry name" value="DUF3846"/>
</dbReference>
<protein>
    <submittedName>
        <fullName evidence="3">DUF3846 domain-containing protein</fullName>
    </submittedName>
</protein>
<proteinExistence type="predicted"/>
<feature type="domain" description="DUF3846" evidence="2">
    <location>
        <begin position="53"/>
        <end position="143"/>
    </location>
</feature>
<evidence type="ECO:0000259" key="2">
    <source>
        <dbReference type="Pfam" id="PF12957"/>
    </source>
</evidence>
<evidence type="ECO:0000313" key="4">
    <source>
        <dbReference type="Proteomes" id="UP000297654"/>
    </source>
</evidence>
<accession>A0A5F0D663</accession>
<dbReference type="Proteomes" id="UP000297654">
    <property type="component" value="Unassembled WGS sequence"/>
</dbReference>
<dbReference type="OrthoDB" id="5113498at2"/>